<evidence type="ECO:0000256" key="1">
    <source>
        <dbReference type="SAM" id="MobiDB-lite"/>
    </source>
</evidence>
<feature type="compositionally biased region" description="Basic and acidic residues" evidence="1">
    <location>
        <begin position="690"/>
        <end position="701"/>
    </location>
</feature>
<feature type="region of interest" description="Disordered" evidence="1">
    <location>
        <begin position="515"/>
        <end position="557"/>
    </location>
</feature>
<feature type="region of interest" description="Disordered" evidence="1">
    <location>
        <begin position="791"/>
        <end position="810"/>
    </location>
</feature>
<feature type="compositionally biased region" description="Basic and acidic residues" evidence="1">
    <location>
        <begin position="651"/>
        <end position="661"/>
    </location>
</feature>
<accession>A0A6A5K7E0</accession>
<dbReference type="AlphaFoldDB" id="A0A6A5K7E0"/>
<proteinExistence type="predicted"/>
<protein>
    <submittedName>
        <fullName evidence="2">Uncharacterized protein</fullName>
    </submittedName>
</protein>
<feature type="compositionally biased region" description="Low complexity" evidence="1">
    <location>
        <begin position="588"/>
        <end position="603"/>
    </location>
</feature>
<feature type="compositionally biased region" description="Low complexity" evidence="1">
    <location>
        <begin position="791"/>
        <end position="803"/>
    </location>
</feature>
<feature type="region of interest" description="Disordered" evidence="1">
    <location>
        <begin position="758"/>
        <end position="778"/>
    </location>
</feature>
<feature type="compositionally biased region" description="Basic and acidic residues" evidence="1">
    <location>
        <begin position="870"/>
        <end position="885"/>
    </location>
</feature>
<feature type="compositionally biased region" description="Polar residues" evidence="1">
    <location>
        <begin position="627"/>
        <end position="649"/>
    </location>
</feature>
<feature type="compositionally biased region" description="Polar residues" evidence="1">
    <location>
        <begin position="763"/>
        <end position="778"/>
    </location>
</feature>
<dbReference type="Proteomes" id="UP000800040">
    <property type="component" value="Unassembled WGS sequence"/>
</dbReference>
<sequence length="939" mass="102229">MPNYYARGVSAHLGALPLAEAITPRVVVSKGDAAMRQARAAEERALASRRLKEQLVPFPGDTAGLRLNWLGNAPFIQVQAGSDLFAAEGAGDAAGARASDEALGHDKRQALVLHVELSDRSFVSGLRDQKTSLKIDVFFNGQLASCCFMPVHDVRSGAKRHHQVFAGTRIDFLAERPWIILPSGAAADGTARKSNSKRKIASAEQRWQRICHALQNEARERGTDEDGRVPPTADCLTALATMQMPEQVRGMHKPGGTVFGTVDVLITAGEGKKLTTGIGYLKAPKRLVDENYPLTRESDGAPQIVDLDAEGDSDPDYEPRPKRQALAPCGAASQHGSSSPAHAQVPEDKEAPDERDHGAYLTTVHDRCPEPPPVLHSPQLPPLPYSMQVPHPTWAQAAPSHLSSYMSFPGPASTSNPLDRFPVSFNHPPQHHSFPLSAQTPMQDRVMLASGPYMAPFSFPEQTLRGSFEAHFSPLGYHASGMPTQFFGTPSFPAPVATMLPQGPIPFSRPPLVPFPPHDGRLSGPLPPAALYTVPAKPKRSLSPRKQSRPKRANSNQAKIVVSRLVISGQNGATLVDHRWTPSEHINVGRSRTGTRQSRSVSSLKKDDMLSSPYGAEMPAPLRRSGRNTVNVNTPRPTSPTQLNLSVLSKSADKNQKDDARQAQFMREPKASSSDHNVSPLEGDLATPKKSKEPAMTKSRELSAGPTTTTLHATKQMPQRRVTPGNSILGVHGPKANPFWFEDPEEILREASARLRRSRSPIKRNNTPVTAPQPDSTQRVLNGMDFAETATSSPLTSLHTTPEPDLEAFPSQAPIQSRFPPIVQMDGSPERKEVAHEVHANASPTKLQLVAHAKCTPSIVSASNKRKAEKRSLVKEPRSPDRLKTNENPPLNQDCVIAYAESKDRKNKQGVLRQVRGERQGVFTEDYVVFACRFFVAGG</sequence>
<feature type="compositionally biased region" description="Polar residues" evidence="1">
    <location>
        <begin position="705"/>
        <end position="717"/>
    </location>
</feature>
<feature type="compositionally biased region" description="Basic residues" evidence="1">
    <location>
        <begin position="537"/>
        <end position="552"/>
    </location>
</feature>
<dbReference type="EMBL" id="ML975335">
    <property type="protein sequence ID" value="KAF1832609.1"/>
    <property type="molecule type" value="Genomic_DNA"/>
</dbReference>
<gene>
    <name evidence="2" type="ORF">BDW02DRAFT_421161</name>
</gene>
<dbReference type="OrthoDB" id="3556832at2759"/>
<keyword evidence="3" id="KW-1185">Reference proteome</keyword>
<feature type="region of interest" description="Disordered" evidence="1">
    <location>
        <begin position="586"/>
        <end position="730"/>
    </location>
</feature>
<feature type="compositionally biased region" description="Acidic residues" evidence="1">
    <location>
        <begin position="307"/>
        <end position="316"/>
    </location>
</feature>
<feature type="region of interest" description="Disordered" evidence="1">
    <location>
        <begin position="292"/>
        <end position="354"/>
    </location>
</feature>
<organism evidence="2 3">
    <name type="scientific">Decorospora gaudefroyi</name>
    <dbReference type="NCBI Taxonomy" id="184978"/>
    <lineage>
        <taxon>Eukaryota</taxon>
        <taxon>Fungi</taxon>
        <taxon>Dikarya</taxon>
        <taxon>Ascomycota</taxon>
        <taxon>Pezizomycotina</taxon>
        <taxon>Dothideomycetes</taxon>
        <taxon>Pleosporomycetidae</taxon>
        <taxon>Pleosporales</taxon>
        <taxon>Pleosporineae</taxon>
        <taxon>Pleosporaceae</taxon>
        <taxon>Decorospora</taxon>
    </lineage>
</organism>
<name>A0A6A5K7E0_9PLEO</name>
<feature type="compositionally biased region" description="Basic and acidic residues" evidence="1">
    <location>
        <begin position="345"/>
        <end position="354"/>
    </location>
</feature>
<reference evidence="2" key="1">
    <citation type="submission" date="2020-01" db="EMBL/GenBank/DDBJ databases">
        <authorList>
            <consortium name="DOE Joint Genome Institute"/>
            <person name="Haridas S."/>
            <person name="Albert R."/>
            <person name="Binder M."/>
            <person name="Bloem J."/>
            <person name="Labutti K."/>
            <person name="Salamov A."/>
            <person name="Andreopoulos B."/>
            <person name="Baker S.E."/>
            <person name="Barry K."/>
            <person name="Bills G."/>
            <person name="Bluhm B.H."/>
            <person name="Cannon C."/>
            <person name="Castanera R."/>
            <person name="Culley D.E."/>
            <person name="Daum C."/>
            <person name="Ezra D."/>
            <person name="Gonzalez J.B."/>
            <person name="Henrissat B."/>
            <person name="Kuo A."/>
            <person name="Liang C."/>
            <person name="Lipzen A."/>
            <person name="Lutzoni F."/>
            <person name="Magnuson J."/>
            <person name="Mondo S."/>
            <person name="Nolan M."/>
            <person name="Ohm R."/>
            <person name="Pangilinan J."/>
            <person name="Park H.-J."/>
            <person name="Ramirez L."/>
            <person name="Alfaro M."/>
            <person name="Sun H."/>
            <person name="Tritt A."/>
            <person name="Yoshinaga Y."/>
            <person name="Zwiers L.-H."/>
            <person name="Turgeon B.G."/>
            <person name="Goodwin S.B."/>
            <person name="Spatafora J.W."/>
            <person name="Crous P.W."/>
            <person name="Grigoriev I.V."/>
        </authorList>
    </citation>
    <scope>NUCLEOTIDE SEQUENCE</scope>
    <source>
        <strain evidence="2">P77</strain>
    </source>
</reference>
<feature type="region of interest" description="Disordered" evidence="1">
    <location>
        <begin position="861"/>
        <end position="890"/>
    </location>
</feature>
<evidence type="ECO:0000313" key="3">
    <source>
        <dbReference type="Proteomes" id="UP000800040"/>
    </source>
</evidence>
<evidence type="ECO:0000313" key="2">
    <source>
        <dbReference type="EMBL" id="KAF1832609.1"/>
    </source>
</evidence>